<comment type="similarity">
    <text evidence="1 6">Belongs to the peptidase S8 family.</text>
</comment>
<reference evidence="9" key="1">
    <citation type="journal article" date="2018" name="DNA Res.">
        <title>Multiple hybrid de novo genome assembly of finger millet, an orphan allotetraploid crop.</title>
        <authorList>
            <person name="Hatakeyama M."/>
            <person name="Aluri S."/>
            <person name="Balachadran M.T."/>
            <person name="Sivarajan S.R."/>
            <person name="Patrignani A."/>
            <person name="Gruter S."/>
            <person name="Poveda L."/>
            <person name="Shimizu-Inatsugi R."/>
            <person name="Baeten J."/>
            <person name="Francoijs K.J."/>
            <person name="Nataraja K.N."/>
            <person name="Reddy Y.A.N."/>
            <person name="Phadnis S."/>
            <person name="Ravikumar R.L."/>
            <person name="Schlapbach R."/>
            <person name="Sreeman S.M."/>
            <person name="Shimizu K.K."/>
        </authorList>
    </citation>
    <scope>NUCLEOTIDE SEQUENCE</scope>
</reference>
<evidence type="ECO:0000256" key="1">
    <source>
        <dbReference type="ARBA" id="ARBA00011073"/>
    </source>
</evidence>
<keyword evidence="5" id="KW-0720">Serine protease</keyword>
<feature type="region of interest" description="Disordered" evidence="7">
    <location>
        <begin position="163"/>
        <end position="243"/>
    </location>
</feature>
<evidence type="ECO:0000256" key="6">
    <source>
        <dbReference type="PROSITE-ProRule" id="PRU01240"/>
    </source>
</evidence>
<dbReference type="EMBL" id="BQKI01000085">
    <property type="protein sequence ID" value="GJN34327.1"/>
    <property type="molecule type" value="Genomic_DNA"/>
</dbReference>
<sequence length="355" mass="37906">MIALAAKLTAAEAATVAAMDGVLDVFPSTAVPLHTTHSPDFLGLRSSPEPAPGTSKNNGRKGEAAVIAVLNTTVNPRHVSFRDDGMRAPPATWRGRPCNKKIVGGRTTISSRAADLLTDGHGTHTVSTAAGSPVAGADVLGSGNGTESGMARRAHLAVYEVCNGGDNGSFEDRRRAGRHGRRDRSPTARTCSRCPGRRVQAAPPRPGRHRRVRRREEGRPRQERRRGSHATDRRHAVRGRARAAGVVRIIHRRRGHTRIHELDREPRGRDRLPGTSMTSPHLSGIAALIKSEHPDWSPAMIESAIMTTADTARADGKPILDEKLDAAGAFAMGAGHVNPSKAADSGLVNGIKERD</sequence>
<dbReference type="Proteomes" id="UP001054889">
    <property type="component" value="Unassembled WGS sequence"/>
</dbReference>
<evidence type="ECO:0000313" key="9">
    <source>
        <dbReference type="EMBL" id="GJN34327.1"/>
    </source>
</evidence>
<dbReference type="InterPro" id="IPR015500">
    <property type="entry name" value="Peptidase_S8_subtilisin-rel"/>
</dbReference>
<evidence type="ECO:0000256" key="2">
    <source>
        <dbReference type="ARBA" id="ARBA00022670"/>
    </source>
</evidence>
<feature type="region of interest" description="Disordered" evidence="7">
    <location>
        <begin position="37"/>
        <end position="61"/>
    </location>
</feature>
<dbReference type="Pfam" id="PF00082">
    <property type="entry name" value="Peptidase_S8"/>
    <property type="match status" value="2"/>
</dbReference>
<evidence type="ECO:0000259" key="8">
    <source>
        <dbReference type="Pfam" id="PF00082"/>
    </source>
</evidence>
<dbReference type="PANTHER" id="PTHR10795">
    <property type="entry name" value="PROPROTEIN CONVERTASE SUBTILISIN/KEXIN"/>
    <property type="match status" value="1"/>
</dbReference>
<dbReference type="AlphaFoldDB" id="A0AAV5FHV9"/>
<dbReference type="GO" id="GO:0004252">
    <property type="term" value="F:serine-type endopeptidase activity"/>
    <property type="evidence" value="ECO:0007669"/>
    <property type="project" value="InterPro"/>
</dbReference>
<evidence type="ECO:0000256" key="4">
    <source>
        <dbReference type="ARBA" id="ARBA00022801"/>
    </source>
</evidence>
<proteinExistence type="inferred from homology"/>
<name>A0AAV5FHV9_ELECO</name>
<dbReference type="Gene3D" id="3.40.50.200">
    <property type="entry name" value="Peptidase S8/S53 domain"/>
    <property type="match status" value="2"/>
</dbReference>
<feature type="region of interest" description="Disordered" evidence="7">
    <location>
        <begin position="334"/>
        <end position="355"/>
    </location>
</feature>
<dbReference type="SUPFAM" id="SSF52743">
    <property type="entry name" value="Subtilisin-like"/>
    <property type="match status" value="2"/>
</dbReference>
<dbReference type="PROSITE" id="PS51892">
    <property type="entry name" value="SUBTILASE"/>
    <property type="match status" value="1"/>
</dbReference>
<evidence type="ECO:0000256" key="3">
    <source>
        <dbReference type="ARBA" id="ARBA00022729"/>
    </source>
</evidence>
<organism evidence="9 10">
    <name type="scientific">Eleusine coracana subsp. coracana</name>
    <dbReference type="NCBI Taxonomy" id="191504"/>
    <lineage>
        <taxon>Eukaryota</taxon>
        <taxon>Viridiplantae</taxon>
        <taxon>Streptophyta</taxon>
        <taxon>Embryophyta</taxon>
        <taxon>Tracheophyta</taxon>
        <taxon>Spermatophyta</taxon>
        <taxon>Magnoliopsida</taxon>
        <taxon>Liliopsida</taxon>
        <taxon>Poales</taxon>
        <taxon>Poaceae</taxon>
        <taxon>PACMAD clade</taxon>
        <taxon>Chloridoideae</taxon>
        <taxon>Cynodonteae</taxon>
        <taxon>Eleusininae</taxon>
        <taxon>Eleusine</taxon>
    </lineage>
</organism>
<feature type="domain" description="Peptidase S8/S53" evidence="8">
    <location>
        <begin position="270"/>
        <end position="312"/>
    </location>
</feature>
<evidence type="ECO:0000256" key="7">
    <source>
        <dbReference type="SAM" id="MobiDB-lite"/>
    </source>
</evidence>
<feature type="domain" description="Peptidase S8/S53" evidence="8">
    <location>
        <begin position="62"/>
        <end position="172"/>
    </location>
</feature>
<evidence type="ECO:0000256" key="5">
    <source>
        <dbReference type="ARBA" id="ARBA00022825"/>
    </source>
</evidence>
<dbReference type="InterPro" id="IPR045051">
    <property type="entry name" value="SBT"/>
</dbReference>
<gene>
    <name evidence="9" type="primary">gb22977</name>
    <name evidence="9" type="ORF">PR202_gb22977</name>
</gene>
<protein>
    <recommendedName>
        <fullName evidence="8">Peptidase S8/S53 domain-containing protein</fullName>
    </recommendedName>
</protein>
<keyword evidence="2" id="KW-0645">Protease</keyword>
<dbReference type="PRINTS" id="PR00723">
    <property type="entry name" value="SUBTILISIN"/>
</dbReference>
<comment type="caution">
    <text evidence="6">Lacks conserved residue(s) required for the propagation of feature annotation.</text>
</comment>
<accession>A0AAV5FHV9</accession>
<keyword evidence="4" id="KW-0378">Hydrolase</keyword>
<dbReference type="InterPro" id="IPR000209">
    <property type="entry name" value="Peptidase_S8/S53_dom"/>
</dbReference>
<reference evidence="9" key="2">
    <citation type="submission" date="2021-12" db="EMBL/GenBank/DDBJ databases">
        <title>Resequencing data analysis of finger millet.</title>
        <authorList>
            <person name="Hatakeyama M."/>
            <person name="Aluri S."/>
            <person name="Balachadran M.T."/>
            <person name="Sivarajan S.R."/>
            <person name="Poveda L."/>
            <person name="Shimizu-Inatsugi R."/>
            <person name="Schlapbach R."/>
            <person name="Sreeman S.M."/>
            <person name="Shimizu K.K."/>
        </authorList>
    </citation>
    <scope>NUCLEOTIDE SEQUENCE</scope>
</reference>
<dbReference type="InterPro" id="IPR036852">
    <property type="entry name" value="Peptidase_S8/S53_dom_sf"/>
</dbReference>
<keyword evidence="3" id="KW-0732">Signal</keyword>
<dbReference type="GO" id="GO:0006508">
    <property type="term" value="P:proteolysis"/>
    <property type="evidence" value="ECO:0007669"/>
    <property type="project" value="UniProtKB-KW"/>
</dbReference>
<evidence type="ECO:0000313" key="10">
    <source>
        <dbReference type="Proteomes" id="UP001054889"/>
    </source>
</evidence>
<keyword evidence="10" id="KW-1185">Reference proteome</keyword>
<comment type="caution">
    <text evidence="9">The sequence shown here is derived from an EMBL/GenBank/DDBJ whole genome shotgun (WGS) entry which is preliminary data.</text>
</comment>